<gene>
    <name evidence="4" type="ORF">FMM05_15860</name>
</gene>
<keyword evidence="2" id="KW-0472">Membrane</keyword>
<dbReference type="PANTHER" id="PTHR40940">
    <property type="entry name" value="PROTEIN BATD-RELATED"/>
    <property type="match status" value="1"/>
</dbReference>
<proteinExistence type="predicted"/>
<dbReference type="Pfam" id="PF13584">
    <property type="entry name" value="BatD"/>
    <property type="match status" value="2"/>
</dbReference>
<evidence type="ECO:0000256" key="2">
    <source>
        <dbReference type="SAM" id="Phobius"/>
    </source>
</evidence>
<dbReference type="PANTHER" id="PTHR40940:SF2">
    <property type="entry name" value="BATD"/>
    <property type="match status" value="1"/>
</dbReference>
<evidence type="ECO:0000256" key="3">
    <source>
        <dbReference type="SAM" id="SignalP"/>
    </source>
</evidence>
<protein>
    <submittedName>
        <fullName evidence="4">Protein BatD</fullName>
    </submittedName>
</protein>
<dbReference type="RefSeq" id="WP_143374381.1">
    <property type="nucleotide sequence ID" value="NZ_VJVZ01000011.1"/>
</dbReference>
<accession>A0A552UWX4</accession>
<keyword evidence="5" id="KW-1185">Reference proteome</keyword>
<dbReference type="Proteomes" id="UP000320643">
    <property type="component" value="Unassembled WGS sequence"/>
</dbReference>
<dbReference type="OrthoDB" id="2079210at2"/>
<keyword evidence="2" id="KW-1133">Transmembrane helix</keyword>
<feature type="signal peptide" evidence="3">
    <location>
        <begin position="1"/>
        <end position="17"/>
    </location>
</feature>
<dbReference type="EMBL" id="VJVZ01000011">
    <property type="protein sequence ID" value="TRW22732.1"/>
    <property type="molecule type" value="Genomic_DNA"/>
</dbReference>
<organism evidence="4 5">
    <name type="scientific">Flavobacterium zepuense</name>
    <dbReference type="NCBI Taxonomy" id="2593302"/>
    <lineage>
        <taxon>Bacteria</taxon>
        <taxon>Pseudomonadati</taxon>
        <taxon>Bacteroidota</taxon>
        <taxon>Flavobacteriia</taxon>
        <taxon>Flavobacteriales</taxon>
        <taxon>Flavobacteriaceae</taxon>
        <taxon>Flavobacterium</taxon>
    </lineage>
</organism>
<dbReference type="AlphaFoldDB" id="A0A552UWX4"/>
<keyword evidence="2" id="KW-0812">Transmembrane</keyword>
<feature type="region of interest" description="Disordered" evidence="1">
    <location>
        <begin position="118"/>
        <end position="153"/>
    </location>
</feature>
<reference evidence="4 5" key="1">
    <citation type="submission" date="2019-07" db="EMBL/GenBank/DDBJ databases">
        <title>Flavobacterium sp. nov., isolated from glacier ice.</title>
        <authorList>
            <person name="Liu Q."/>
            <person name="Xin Y.-H."/>
        </authorList>
    </citation>
    <scope>NUCLEOTIDE SEQUENCE [LARGE SCALE GENOMIC DNA]</scope>
    <source>
        <strain evidence="4 5">ZT4R6</strain>
    </source>
</reference>
<sequence>MRKYILLLLLSLQGLYAQVEFKATPSRTKVGINERLRVEFSMNEDGDNFSPPTFAGFAASGPGQMISNSWVNGKRSFSKSYTYVLQPKAKGTFTVGQATIEIGGVTYKTSPFKITVGDAVANPNPQPQTRPYNPYSPYGQQQQQEPEPETDPQDGIHIVAEVSNNNPYVNQPVNVVYKLYVSNTTSVSSFFEKESPKYNDFWSQIEIVDGKQMKVQQGTYKGQPYRYVLLRKAVLYPQKDGRLELEPLVIELNVEVPTGRRDIFGRSFTTTKKMSVTTGKKYINVKALPEAGKPESFRGAVGNFDFKVTPGKTTLKGGESTQLTVSVSGKGNLKLFTLPKPVVPAALEMYDPEHKEDVKTPLTGMNGSISDVYTIVPNNKGKYPIKAMEFSWFDPIAKKYKTAVSDEVMINVTTMPEGSVAANQPQSAKKKPEPGETFRFINLGTSLKATGRDDFFGSTLFYALLFIPFLLIPVIVLLKKKKEAYDSDVTGNKIRQNNKLARKFLGEAKKQLGSKEPFYLALEKALHNFLKAKLNIETSELSRENIRELLLSRKADPDTVNNFSLIMDNCEFARYAPSSGTAMQQDYDSAVSVITALEKQIRL</sequence>
<evidence type="ECO:0000256" key="1">
    <source>
        <dbReference type="SAM" id="MobiDB-lite"/>
    </source>
</evidence>
<evidence type="ECO:0000313" key="5">
    <source>
        <dbReference type="Proteomes" id="UP000320643"/>
    </source>
</evidence>
<feature type="compositionally biased region" description="Low complexity" evidence="1">
    <location>
        <begin position="131"/>
        <end position="145"/>
    </location>
</feature>
<keyword evidence="3" id="KW-0732">Signal</keyword>
<dbReference type="InterPro" id="IPR025738">
    <property type="entry name" value="BatD"/>
</dbReference>
<evidence type="ECO:0000313" key="4">
    <source>
        <dbReference type="EMBL" id="TRW22732.1"/>
    </source>
</evidence>
<comment type="caution">
    <text evidence="4">The sequence shown here is derived from an EMBL/GenBank/DDBJ whole genome shotgun (WGS) entry which is preliminary data.</text>
</comment>
<feature type="transmembrane region" description="Helical" evidence="2">
    <location>
        <begin position="455"/>
        <end position="478"/>
    </location>
</feature>
<feature type="chain" id="PRO_5021904821" evidence="3">
    <location>
        <begin position="18"/>
        <end position="603"/>
    </location>
</feature>
<name>A0A552UWX4_9FLAO</name>